<evidence type="ECO:0000256" key="13">
    <source>
        <dbReference type="PIRNR" id="PIRNR016636"/>
    </source>
</evidence>
<sequence>MVFSSEQFLFLYLPLFLAFYYLTPVRLRSWTLVLGSYIFYAWWRVDFLMLLFLVTLWTYGLGLKIQLATSEARKQLFCAIGVIGCLLVLGVFKYLNFFVDSFAALAGMTAQEMGVHWRLILPIGISFYIFQSISYLIDIRRGDAPATKSFIDFAAFIALFPQLIAGPILRFKDLADQIDHREHSVKLFTDGMTRFTIGLAKKILLADSIAPIADAAFASSDPTFGEALLGTVAYTLQLYFDFSGYSDMAIGLGMMIGFRFIENFNRPYISRSITEFWRRWHISLSVWLRDYLYIPLGGNRGSVYRTYLNLCTVMVLGGLWHGASWTFVIWGAWHGGWLALERMTGWVKRADSVWFSLPITFVIVMIGWVVFRAENVGVAMDMYAGLVGANGVVIRPDFLIGLPQDAFVFLCISALIAALEGKLQTWFGSSKTEQEDSGLLVKNGQGGLSAAAMLPAVRSMSLTLATSALLVLAVAKLAEQSFSPFLYFQF</sequence>
<keyword evidence="6 13" id="KW-0808">Transferase</keyword>
<reference evidence="15 16" key="1">
    <citation type="submission" date="2016-10" db="EMBL/GenBank/DDBJ databases">
        <authorList>
            <person name="de Groot N.N."/>
        </authorList>
    </citation>
    <scope>NUCLEOTIDE SEQUENCE [LARGE SCALE GENOMIC DNA]</scope>
    <source>
        <strain evidence="15 16">CGMCC 1.9157</strain>
    </source>
</reference>
<feature type="transmembrane region" description="Helical" evidence="14">
    <location>
        <begin position="242"/>
        <end position="261"/>
    </location>
</feature>
<dbReference type="InterPro" id="IPR004299">
    <property type="entry name" value="MBOAT_fam"/>
</dbReference>
<evidence type="ECO:0000313" key="15">
    <source>
        <dbReference type="EMBL" id="SFO55517.1"/>
    </source>
</evidence>
<name>A0A1I5I4Q5_9HYPH</name>
<dbReference type="EMBL" id="FOVR01000008">
    <property type="protein sequence ID" value="SFO55517.1"/>
    <property type="molecule type" value="Genomic_DNA"/>
</dbReference>
<feature type="transmembrane region" description="Helical" evidence="14">
    <location>
        <begin position="115"/>
        <end position="137"/>
    </location>
</feature>
<keyword evidence="8" id="KW-0016">Alginate biosynthesis</keyword>
<evidence type="ECO:0000256" key="5">
    <source>
        <dbReference type="ARBA" id="ARBA00022475"/>
    </source>
</evidence>
<accession>A0A1I5I4Q5</accession>
<feature type="transmembrane region" description="Helical" evidence="14">
    <location>
        <begin position="307"/>
        <end position="333"/>
    </location>
</feature>
<keyword evidence="9 14" id="KW-1133">Transmembrane helix</keyword>
<evidence type="ECO:0000256" key="14">
    <source>
        <dbReference type="SAM" id="Phobius"/>
    </source>
</evidence>
<keyword evidence="7 14" id="KW-0812">Transmembrane</keyword>
<evidence type="ECO:0000256" key="9">
    <source>
        <dbReference type="ARBA" id="ARBA00022989"/>
    </source>
</evidence>
<feature type="transmembrane region" description="Helical" evidence="14">
    <location>
        <begin position="149"/>
        <end position="169"/>
    </location>
</feature>
<dbReference type="AlphaFoldDB" id="A0A1I5I4Q5"/>
<comment type="pathway">
    <text evidence="2">Glycan biosynthesis; alginate biosynthesis.</text>
</comment>
<keyword evidence="11 13" id="KW-0012">Acyltransferase</keyword>
<dbReference type="InterPro" id="IPR051085">
    <property type="entry name" value="MB_O-acyltransferase"/>
</dbReference>
<dbReference type="STRING" id="655353.SAMN04488056_10844"/>
<proteinExistence type="inferred from homology"/>
<keyword evidence="16" id="KW-1185">Reference proteome</keyword>
<evidence type="ECO:0000256" key="4">
    <source>
        <dbReference type="ARBA" id="ARBA00016084"/>
    </source>
</evidence>
<dbReference type="PANTHER" id="PTHR13285:SF23">
    <property type="entry name" value="TEICHOIC ACID D-ALANYLTRANSFERASE"/>
    <property type="match status" value="1"/>
</dbReference>
<keyword evidence="10 13" id="KW-0472">Membrane</keyword>
<comment type="similarity">
    <text evidence="3 13">Belongs to the membrane-bound acyltransferase family.</text>
</comment>
<dbReference type="InterPro" id="IPR024194">
    <property type="entry name" value="Ac/AlaTfrase_AlgI/DltB"/>
</dbReference>
<dbReference type="Proteomes" id="UP000199236">
    <property type="component" value="Unassembled WGS sequence"/>
</dbReference>
<dbReference type="GO" id="GO:0016746">
    <property type="term" value="F:acyltransferase activity"/>
    <property type="evidence" value="ECO:0007669"/>
    <property type="project" value="UniProtKB-KW"/>
</dbReference>
<feature type="transmembrane region" description="Helical" evidence="14">
    <location>
        <begin position="353"/>
        <end position="371"/>
    </location>
</feature>
<evidence type="ECO:0000313" key="16">
    <source>
        <dbReference type="Proteomes" id="UP000199236"/>
    </source>
</evidence>
<dbReference type="InterPro" id="IPR028362">
    <property type="entry name" value="AlgI"/>
</dbReference>
<feature type="transmembrane region" description="Helical" evidence="14">
    <location>
        <begin position="43"/>
        <end position="63"/>
    </location>
</feature>
<dbReference type="GO" id="GO:0005886">
    <property type="term" value="C:plasma membrane"/>
    <property type="evidence" value="ECO:0007669"/>
    <property type="project" value="UniProtKB-SubCell"/>
</dbReference>
<organism evidence="15 16">
    <name type="scientific">Cohaesibacter marisflavi</name>
    <dbReference type="NCBI Taxonomy" id="655353"/>
    <lineage>
        <taxon>Bacteria</taxon>
        <taxon>Pseudomonadati</taxon>
        <taxon>Pseudomonadota</taxon>
        <taxon>Alphaproteobacteria</taxon>
        <taxon>Hyphomicrobiales</taxon>
        <taxon>Cohaesibacteraceae</taxon>
    </lineage>
</organism>
<dbReference type="GO" id="GO:0042121">
    <property type="term" value="P:alginic acid biosynthetic process"/>
    <property type="evidence" value="ECO:0007669"/>
    <property type="project" value="UniProtKB-KW"/>
</dbReference>
<evidence type="ECO:0000256" key="6">
    <source>
        <dbReference type="ARBA" id="ARBA00022679"/>
    </source>
</evidence>
<dbReference type="PIRSF" id="PIRSF016636">
    <property type="entry name" value="AlgI_DltB"/>
    <property type="match status" value="1"/>
</dbReference>
<evidence type="ECO:0000256" key="7">
    <source>
        <dbReference type="ARBA" id="ARBA00022692"/>
    </source>
</evidence>
<dbReference type="RefSeq" id="WP_090073596.1">
    <property type="nucleotide sequence ID" value="NZ_FOVR01000008.1"/>
</dbReference>
<dbReference type="Pfam" id="PF03062">
    <property type="entry name" value="MBOAT"/>
    <property type="match status" value="1"/>
</dbReference>
<evidence type="ECO:0000256" key="3">
    <source>
        <dbReference type="ARBA" id="ARBA00010323"/>
    </source>
</evidence>
<comment type="subcellular location">
    <subcellularLocation>
        <location evidence="1">Cell membrane</location>
        <topology evidence="1">Multi-pass membrane protein</topology>
    </subcellularLocation>
</comment>
<evidence type="ECO:0000256" key="12">
    <source>
        <dbReference type="ARBA" id="ARBA00031030"/>
    </source>
</evidence>
<gene>
    <name evidence="15" type="ORF">SAMN04488056_10844</name>
</gene>
<protein>
    <recommendedName>
        <fullName evidence="4">Probable alginate O-acetylase AlgI</fullName>
    </recommendedName>
    <alternativeName>
        <fullName evidence="12">Alginate biosynthesis protein AlgI</fullName>
    </alternativeName>
</protein>
<evidence type="ECO:0000256" key="2">
    <source>
        <dbReference type="ARBA" id="ARBA00005182"/>
    </source>
</evidence>
<evidence type="ECO:0000256" key="11">
    <source>
        <dbReference type="ARBA" id="ARBA00023315"/>
    </source>
</evidence>
<evidence type="ECO:0000256" key="8">
    <source>
        <dbReference type="ARBA" id="ARBA00022841"/>
    </source>
</evidence>
<evidence type="ECO:0000256" key="10">
    <source>
        <dbReference type="ARBA" id="ARBA00023136"/>
    </source>
</evidence>
<feature type="transmembrane region" description="Helical" evidence="14">
    <location>
        <begin position="75"/>
        <end position="95"/>
    </location>
</feature>
<dbReference type="PANTHER" id="PTHR13285">
    <property type="entry name" value="ACYLTRANSFERASE"/>
    <property type="match status" value="1"/>
</dbReference>
<keyword evidence="5 13" id="KW-1003">Cell membrane</keyword>
<evidence type="ECO:0000256" key="1">
    <source>
        <dbReference type="ARBA" id="ARBA00004651"/>
    </source>
</evidence>
<dbReference type="OrthoDB" id="139172at2"/>
<feature type="transmembrane region" description="Helical" evidence="14">
    <location>
        <begin position="7"/>
        <end position="23"/>
    </location>
</feature>
<dbReference type="PIRSF" id="PIRSF500217">
    <property type="entry name" value="AlgI"/>
    <property type="match status" value="1"/>
</dbReference>